<evidence type="ECO:0000313" key="3">
    <source>
        <dbReference type="Proteomes" id="UP000236726"/>
    </source>
</evidence>
<accession>A0A1H5TFE0</accession>
<dbReference type="GO" id="GO:0016651">
    <property type="term" value="F:oxidoreductase activity, acting on NAD(P)H"/>
    <property type="evidence" value="ECO:0007669"/>
    <property type="project" value="UniProtKB-ARBA"/>
</dbReference>
<dbReference type="Proteomes" id="UP000236726">
    <property type="component" value="Unassembled WGS sequence"/>
</dbReference>
<reference evidence="2 3" key="1">
    <citation type="submission" date="2016-10" db="EMBL/GenBank/DDBJ databases">
        <authorList>
            <person name="de Groot N.N."/>
        </authorList>
    </citation>
    <scope>NUCLEOTIDE SEQUENCE [LARGE SCALE GENOMIC DNA]</scope>
    <source>
        <strain evidence="2 3">D15d</strain>
    </source>
</reference>
<keyword evidence="3" id="KW-1185">Reference proteome</keyword>
<dbReference type="PANTHER" id="PTHR39201:SF1">
    <property type="entry name" value="FLAVODOXIN-LIKE DOMAIN-CONTAINING PROTEIN"/>
    <property type="match status" value="1"/>
</dbReference>
<proteinExistence type="predicted"/>
<dbReference type="Pfam" id="PF12682">
    <property type="entry name" value="Flavodoxin_4"/>
    <property type="match status" value="1"/>
</dbReference>
<dbReference type="SUPFAM" id="SSF52218">
    <property type="entry name" value="Flavoproteins"/>
    <property type="match status" value="1"/>
</dbReference>
<dbReference type="AlphaFoldDB" id="A0A1H5TFE0"/>
<dbReference type="InterPro" id="IPR029039">
    <property type="entry name" value="Flavoprotein-like_sf"/>
</dbReference>
<evidence type="ECO:0000259" key="1">
    <source>
        <dbReference type="Pfam" id="PF12682"/>
    </source>
</evidence>
<evidence type="ECO:0000313" key="2">
    <source>
        <dbReference type="EMBL" id="SEF60928.1"/>
    </source>
</evidence>
<dbReference type="GO" id="GO:0010181">
    <property type="term" value="F:FMN binding"/>
    <property type="evidence" value="ECO:0007669"/>
    <property type="project" value="InterPro"/>
</dbReference>
<dbReference type="Gene3D" id="3.40.50.360">
    <property type="match status" value="1"/>
</dbReference>
<dbReference type="PANTHER" id="PTHR39201">
    <property type="entry name" value="EXPORTED PROTEIN-RELATED"/>
    <property type="match status" value="1"/>
</dbReference>
<feature type="domain" description="Flavodoxin-like" evidence="1">
    <location>
        <begin position="3"/>
        <end position="161"/>
    </location>
</feature>
<dbReference type="EMBL" id="FNUL01000004">
    <property type="protein sequence ID" value="SEF60928.1"/>
    <property type="molecule type" value="Genomic_DNA"/>
</dbReference>
<dbReference type="InterPro" id="IPR008254">
    <property type="entry name" value="Flavodoxin/NO_synth"/>
</dbReference>
<protein>
    <submittedName>
        <fullName evidence="2">Flavodoxin</fullName>
    </submittedName>
</protein>
<dbReference type="RefSeq" id="WP_103952445.1">
    <property type="nucleotide sequence ID" value="NZ_FNUL01000004.1"/>
</dbReference>
<organism evidence="2 3">
    <name type="scientific">Lachnospira multipara</name>
    <dbReference type="NCBI Taxonomy" id="28051"/>
    <lineage>
        <taxon>Bacteria</taxon>
        <taxon>Bacillati</taxon>
        <taxon>Bacillota</taxon>
        <taxon>Clostridia</taxon>
        <taxon>Lachnospirales</taxon>
        <taxon>Lachnospiraceae</taxon>
        <taxon>Lachnospira</taxon>
    </lineage>
</organism>
<sequence>MSKNLVLYFSVYGTAKNIAEEIGRQVNADVVEIEPVVAYDGNRDHYNALARLAKKEHDENQRPAIKNKISIADYDNIFIGYPMWWYTFPMIIYTLFDEYDFGGKTIIPFNTHMGSSDGGTYKTIKELEPNANVLPGLPIEMNDAETGASAGKNAVKKWLKKLGF</sequence>
<gene>
    <name evidence="2" type="ORF">SAMN05216537_104120</name>
</gene>
<name>A0A1H5TFE0_9FIRM</name>